<accession>A0A816A7H9</accession>
<sequence>GKAYIYQAMTYDEQKLAVIEQFSRLFNKSIEFIRSEFIEILHTDWTEEEYERGGYESFCTPGKLILEGDALKKPIDRLLFAGTETAAHYKGYIDGAIEAGYRAADEVASMLCIDRISVQ</sequence>
<dbReference type="EC" id="1.4.3.-" evidence="10"/>
<comment type="function">
    <text evidence="5">Catalyzes the oxidative deamination of primary and some secondary amines such as neurotransmitters, and exogenous amines including the tertiary amine, neurotoxin 1-methyl-4-phenyl-1,2,3,6-tetrahydropyridine (MPTP), with concomitant reduction of oxygen to hydrogen peroxide and participates in the metabolism of neuroactive and vasoactive amines in the central nervous system and peripheral tissues. Preferentially degrades benzylamine and phenylethylamine.</text>
</comment>
<dbReference type="SUPFAM" id="SSF54373">
    <property type="entry name" value="FAD-linked reductases, C-terminal domain"/>
    <property type="match status" value="1"/>
</dbReference>
<keyword evidence="10" id="KW-0285">Flavoprotein</keyword>
<evidence type="ECO:0000313" key="14">
    <source>
        <dbReference type="Proteomes" id="UP000663829"/>
    </source>
</evidence>
<organism evidence="12 14">
    <name type="scientific">Didymodactylos carnosus</name>
    <dbReference type="NCBI Taxonomy" id="1234261"/>
    <lineage>
        <taxon>Eukaryota</taxon>
        <taxon>Metazoa</taxon>
        <taxon>Spiralia</taxon>
        <taxon>Gnathifera</taxon>
        <taxon>Rotifera</taxon>
        <taxon>Eurotatoria</taxon>
        <taxon>Bdelloidea</taxon>
        <taxon>Philodinida</taxon>
        <taxon>Philodinidae</taxon>
        <taxon>Didymodactylos</taxon>
    </lineage>
</organism>
<name>A0A816A7H9_9BILA</name>
<dbReference type="GO" id="GO:0008131">
    <property type="term" value="F:primary methylamine oxidase activity"/>
    <property type="evidence" value="ECO:0007669"/>
    <property type="project" value="UniProtKB-ARBA"/>
</dbReference>
<evidence type="ECO:0000256" key="9">
    <source>
        <dbReference type="PIRSR" id="PIRSR601613-1"/>
    </source>
</evidence>
<comment type="caution">
    <text evidence="12">The sequence shown here is derived from an EMBL/GenBank/DDBJ whole genome shotgun (WGS) entry which is preliminary data.</text>
</comment>
<evidence type="ECO:0000256" key="2">
    <source>
        <dbReference type="ARBA" id="ARBA00004362"/>
    </source>
</evidence>
<evidence type="ECO:0000313" key="12">
    <source>
        <dbReference type="EMBL" id="CAF1592460.1"/>
    </source>
</evidence>
<keyword evidence="10" id="KW-0274">FAD</keyword>
<evidence type="ECO:0000256" key="3">
    <source>
        <dbReference type="ARBA" id="ARBA00005995"/>
    </source>
</evidence>
<evidence type="ECO:0000256" key="5">
    <source>
        <dbReference type="ARBA" id="ARBA00045409"/>
    </source>
</evidence>
<comment type="catalytic activity">
    <reaction evidence="7">
        <text>benzylamine + O2 + H2O = benzaldehyde + H2O2 + NH4(+)</text>
        <dbReference type="Rhea" id="RHEA:59424"/>
        <dbReference type="ChEBI" id="CHEBI:15377"/>
        <dbReference type="ChEBI" id="CHEBI:15379"/>
        <dbReference type="ChEBI" id="CHEBI:16240"/>
        <dbReference type="ChEBI" id="CHEBI:17169"/>
        <dbReference type="ChEBI" id="CHEBI:28938"/>
        <dbReference type="ChEBI" id="CHEBI:225238"/>
    </reaction>
    <physiologicalReaction direction="left-to-right" evidence="7">
        <dbReference type="Rhea" id="RHEA:59425"/>
    </physiologicalReaction>
</comment>
<dbReference type="PRINTS" id="PR00757">
    <property type="entry name" value="AMINEOXDASEF"/>
</dbReference>
<comment type="cofactor">
    <cofactor evidence="1 10">
        <name>FAD</name>
        <dbReference type="ChEBI" id="CHEBI:57692"/>
    </cofactor>
</comment>
<evidence type="ECO:0000256" key="6">
    <source>
        <dbReference type="ARBA" id="ARBA00048448"/>
    </source>
</evidence>
<reference evidence="12" key="1">
    <citation type="submission" date="2021-02" db="EMBL/GenBank/DDBJ databases">
        <authorList>
            <person name="Nowell W R."/>
        </authorList>
    </citation>
    <scope>NUCLEOTIDE SEQUENCE</scope>
</reference>
<dbReference type="SUPFAM" id="SSF51905">
    <property type="entry name" value="FAD/NAD(P)-binding domain"/>
    <property type="match status" value="1"/>
</dbReference>
<feature type="non-terminal residue" evidence="12">
    <location>
        <position position="1"/>
    </location>
</feature>
<dbReference type="InterPro" id="IPR050703">
    <property type="entry name" value="Flavin_MAO"/>
</dbReference>
<dbReference type="EMBL" id="CAJOBC010100145">
    <property type="protein sequence ID" value="CAF4465359.1"/>
    <property type="molecule type" value="Genomic_DNA"/>
</dbReference>
<keyword evidence="14" id="KW-1185">Reference proteome</keyword>
<dbReference type="InterPro" id="IPR036188">
    <property type="entry name" value="FAD/NAD-bd_sf"/>
</dbReference>
<dbReference type="OrthoDB" id="7777654at2759"/>
<dbReference type="GO" id="GO:0005741">
    <property type="term" value="C:mitochondrial outer membrane"/>
    <property type="evidence" value="ECO:0007669"/>
    <property type="project" value="UniProtKB-SubCell"/>
</dbReference>
<evidence type="ECO:0000313" key="13">
    <source>
        <dbReference type="EMBL" id="CAF4465359.1"/>
    </source>
</evidence>
<dbReference type="InterPro" id="IPR002937">
    <property type="entry name" value="Amino_oxidase"/>
</dbReference>
<keyword evidence="4 10" id="KW-0560">Oxidoreductase</keyword>
<dbReference type="GO" id="GO:0097621">
    <property type="term" value="F:monoamine oxidase activity"/>
    <property type="evidence" value="ECO:0007669"/>
    <property type="project" value="UniProtKB-EC"/>
</dbReference>
<dbReference type="Proteomes" id="UP000681722">
    <property type="component" value="Unassembled WGS sequence"/>
</dbReference>
<dbReference type="PANTHER" id="PTHR43563:SF1">
    <property type="entry name" value="AMINE OXIDASE [FLAVIN-CONTAINING] B"/>
    <property type="match status" value="1"/>
</dbReference>
<evidence type="ECO:0000259" key="11">
    <source>
        <dbReference type="Pfam" id="PF01593"/>
    </source>
</evidence>
<dbReference type="InterPro" id="IPR001613">
    <property type="entry name" value="Flavin_amine_oxidase"/>
</dbReference>
<dbReference type="Proteomes" id="UP000663829">
    <property type="component" value="Unassembled WGS sequence"/>
</dbReference>
<dbReference type="PANTHER" id="PTHR43563">
    <property type="entry name" value="AMINE OXIDASE"/>
    <property type="match status" value="1"/>
</dbReference>
<gene>
    <name evidence="12" type="ORF">GPM918_LOCUS41861</name>
    <name evidence="13" type="ORF">SRO942_LOCUS42987</name>
</gene>
<proteinExistence type="inferred from homology"/>
<comment type="subcellular location">
    <subcellularLocation>
        <location evidence="2">Mitochondrion outer membrane</location>
        <topology evidence="2">Single-pass type IV membrane protein</topology>
        <orientation evidence="2">Cytoplasmic side</orientation>
    </subcellularLocation>
</comment>
<evidence type="ECO:0000256" key="1">
    <source>
        <dbReference type="ARBA" id="ARBA00001974"/>
    </source>
</evidence>
<dbReference type="AlphaFoldDB" id="A0A816A7H9"/>
<comment type="catalytic activity">
    <reaction evidence="8">
        <text>N-acetylputrescine + O2 + H2O = 4-acetamidobutanal + H2O2 + NH4(+)</text>
        <dbReference type="Rhea" id="RHEA:70283"/>
        <dbReference type="ChEBI" id="CHEBI:7386"/>
        <dbReference type="ChEBI" id="CHEBI:15377"/>
        <dbReference type="ChEBI" id="CHEBI:15379"/>
        <dbReference type="ChEBI" id="CHEBI:16240"/>
        <dbReference type="ChEBI" id="CHEBI:28938"/>
        <dbReference type="ChEBI" id="CHEBI:58263"/>
    </reaction>
    <physiologicalReaction direction="left-to-right" evidence="8">
        <dbReference type="Rhea" id="RHEA:70284"/>
    </physiologicalReaction>
</comment>
<dbReference type="Pfam" id="PF01593">
    <property type="entry name" value="Amino_oxidase"/>
    <property type="match status" value="1"/>
</dbReference>
<evidence type="ECO:0000256" key="8">
    <source>
        <dbReference type="ARBA" id="ARBA00049430"/>
    </source>
</evidence>
<evidence type="ECO:0000256" key="4">
    <source>
        <dbReference type="ARBA" id="ARBA00023002"/>
    </source>
</evidence>
<comment type="similarity">
    <text evidence="3 10">Belongs to the flavin monoamine oxidase family.</text>
</comment>
<evidence type="ECO:0000256" key="7">
    <source>
        <dbReference type="ARBA" id="ARBA00049354"/>
    </source>
</evidence>
<dbReference type="EMBL" id="CAJNOQ010033949">
    <property type="protein sequence ID" value="CAF1592460.1"/>
    <property type="molecule type" value="Genomic_DNA"/>
</dbReference>
<evidence type="ECO:0000256" key="10">
    <source>
        <dbReference type="RuleBase" id="RU362067"/>
    </source>
</evidence>
<protein>
    <recommendedName>
        <fullName evidence="10">Amine oxidase</fullName>
        <ecNumber evidence="10">1.4.3.-</ecNumber>
    </recommendedName>
</protein>
<feature type="binding site" evidence="9">
    <location>
        <position position="84"/>
    </location>
    <ligand>
        <name>FAD</name>
        <dbReference type="ChEBI" id="CHEBI:57692"/>
    </ligand>
</feature>
<feature type="domain" description="Amine oxidase" evidence="11">
    <location>
        <begin position="12"/>
        <end position="107"/>
    </location>
</feature>
<dbReference type="Gene3D" id="3.50.50.60">
    <property type="entry name" value="FAD/NAD(P)-binding domain"/>
    <property type="match status" value="1"/>
</dbReference>
<comment type="catalytic activity">
    <reaction evidence="6">
        <text>a secondary aliphatic amine + O2 + H2O = a primary amine + an aldehyde + H2O2</text>
        <dbReference type="Rhea" id="RHEA:26414"/>
        <dbReference type="ChEBI" id="CHEBI:15377"/>
        <dbReference type="ChEBI" id="CHEBI:15379"/>
        <dbReference type="ChEBI" id="CHEBI:16240"/>
        <dbReference type="ChEBI" id="CHEBI:17478"/>
        <dbReference type="ChEBI" id="CHEBI:58855"/>
        <dbReference type="ChEBI" id="CHEBI:65296"/>
        <dbReference type="EC" id="1.4.3.4"/>
    </reaction>
</comment>